<reference evidence="2 3" key="1">
    <citation type="submission" date="2016-09" db="EMBL/GenBank/DDBJ databases">
        <title>Rhizobium oryziradicis sp. nov., isolated from the root of rice.</title>
        <authorList>
            <person name="Zhao J."/>
            <person name="Zhang X."/>
        </authorList>
    </citation>
    <scope>NUCLEOTIDE SEQUENCE [LARGE SCALE GENOMIC DNA]</scope>
    <source>
        <strain evidence="2 3">N19</strain>
    </source>
</reference>
<gene>
    <name evidence="2" type="ORF">BJF95_18245</name>
</gene>
<dbReference type="RefSeq" id="WP_075639170.1">
    <property type="nucleotide sequence ID" value="NZ_MKIM01000025.1"/>
</dbReference>
<name>A0A1Q8ZTQ0_9HYPH</name>
<feature type="transmembrane region" description="Helical" evidence="1">
    <location>
        <begin position="44"/>
        <end position="64"/>
    </location>
</feature>
<protein>
    <recommendedName>
        <fullName evidence="4">SRPBCC family protein</fullName>
    </recommendedName>
</protein>
<dbReference type="AlphaFoldDB" id="A0A1Q8ZTQ0"/>
<feature type="transmembrane region" description="Helical" evidence="1">
    <location>
        <begin position="102"/>
        <end position="124"/>
    </location>
</feature>
<keyword evidence="1" id="KW-0472">Membrane</keyword>
<accession>A0A1Q8ZTQ0</accession>
<evidence type="ECO:0000313" key="3">
    <source>
        <dbReference type="Proteomes" id="UP000186894"/>
    </source>
</evidence>
<comment type="caution">
    <text evidence="2">The sequence shown here is derived from an EMBL/GenBank/DDBJ whole genome shotgun (WGS) entry which is preliminary data.</text>
</comment>
<dbReference type="OrthoDB" id="315686at2"/>
<evidence type="ECO:0000256" key="1">
    <source>
        <dbReference type="SAM" id="Phobius"/>
    </source>
</evidence>
<evidence type="ECO:0000313" key="2">
    <source>
        <dbReference type="EMBL" id="OLP45257.1"/>
    </source>
</evidence>
<sequence>MKQRPVRPSFGERLSIAVIVALIYALLLYGLFWASSGAEDNKAMLFIGGLVLMPIAIASLATSIDDPRGESTRWRQVKLGWLVVGIGLVLTVIFFKESIICVVMGLPLFISGSSLGSLLTLAIIRKFRSPKRATLVILLPFIGLPIEPHLIYPDHNAEVTTVIEIAAPADIVWRNTVEIRNIDPSELQFTFSHGVLGVPQPQDAVLTGEGIHAVRHLKWSKNIRFEEVITGWETNRFLSWDFRFSPDSIPAAIEGHINVDSHYLKLTNGDYHLTPLANGNTQLTLTSRYRIRTPINVYCDWWGSIFFKDFHSVVLDVIKNRSEAAQRASSHLAAG</sequence>
<keyword evidence="1" id="KW-0812">Transmembrane</keyword>
<feature type="transmembrane region" description="Helical" evidence="1">
    <location>
        <begin position="76"/>
        <end position="96"/>
    </location>
</feature>
<keyword evidence="1" id="KW-1133">Transmembrane helix</keyword>
<organism evidence="2 3">
    <name type="scientific">Rhizobium oryziradicis</name>
    <dbReference type="NCBI Taxonomy" id="1867956"/>
    <lineage>
        <taxon>Bacteria</taxon>
        <taxon>Pseudomonadati</taxon>
        <taxon>Pseudomonadota</taxon>
        <taxon>Alphaproteobacteria</taxon>
        <taxon>Hyphomicrobiales</taxon>
        <taxon>Rhizobiaceae</taxon>
        <taxon>Rhizobium/Agrobacterium group</taxon>
        <taxon>Rhizobium</taxon>
    </lineage>
</organism>
<dbReference type="SUPFAM" id="SSF55961">
    <property type="entry name" value="Bet v1-like"/>
    <property type="match status" value="1"/>
</dbReference>
<dbReference type="EMBL" id="MKIM01000025">
    <property type="protein sequence ID" value="OLP45257.1"/>
    <property type="molecule type" value="Genomic_DNA"/>
</dbReference>
<evidence type="ECO:0008006" key="4">
    <source>
        <dbReference type="Google" id="ProtNLM"/>
    </source>
</evidence>
<feature type="transmembrane region" description="Helical" evidence="1">
    <location>
        <begin position="12"/>
        <end position="32"/>
    </location>
</feature>
<dbReference type="Proteomes" id="UP000186894">
    <property type="component" value="Unassembled WGS sequence"/>
</dbReference>
<keyword evidence="3" id="KW-1185">Reference proteome</keyword>
<proteinExistence type="predicted"/>